<dbReference type="EMBL" id="CAJPIJ010000158">
    <property type="protein sequence ID" value="CAG1995689.1"/>
    <property type="molecule type" value="Genomic_DNA"/>
</dbReference>
<organism evidence="2">
    <name type="scientific">Gibberella zeae</name>
    <name type="common">Wheat head blight fungus</name>
    <name type="synonym">Fusarium graminearum</name>
    <dbReference type="NCBI Taxonomy" id="5518"/>
    <lineage>
        <taxon>Eukaryota</taxon>
        <taxon>Fungi</taxon>
        <taxon>Dikarya</taxon>
        <taxon>Ascomycota</taxon>
        <taxon>Pezizomycotina</taxon>
        <taxon>Sordariomycetes</taxon>
        <taxon>Hypocreomycetidae</taxon>
        <taxon>Hypocreales</taxon>
        <taxon>Nectriaceae</taxon>
        <taxon>Fusarium</taxon>
    </lineage>
</organism>
<dbReference type="Proteomes" id="UP000746612">
    <property type="component" value="Unassembled WGS sequence"/>
</dbReference>
<dbReference type="EMBL" id="CAAKMV010000055">
    <property type="protein sequence ID" value="VIO53174.1"/>
    <property type="molecule type" value="Genomic_DNA"/>
</dbReference>
<name>A0A4E9D3A7_GIBZA</name>
<evidence type="ECO:0000313" key="1">
    <source>
        <dbReference type="EMBL" id="CAG1995689.1"/>
    </source>
</evidence>
<dbReference type="AlphaFoldDB" id="A0A4E9D3A7"/>
<gene>
    <name evidence="2" type="ORF">FUG_LOCUS72771</name>
    <name evidence="1" type="ORF">MDCFG202_LOCUS389781</name>
</gene>
<reference evidence="2" key="1">
    <citation type="submission" date="2019-04" db="EMBL/GenBank/DDBJ databases">
        <authorList>
            <person name="Melise S."/>
            <person name="Noan J."/>
            <person name="Okalmin O."/>
        </authorList>
    </citation>
    <scope>NUCLEOTIDE SEQUENCE</scope>
    <source>
        <strain evidence="2">FN9</strain>
    </source>
</reference>
<accession>A0A4E9D3A7</accession>
<protein>
    <submittedName>
        <fullName evidence="2">Uncharacterized protein</fullName>
    </submittedName>
</protein>
<proteinExistence type="predicted"/>
<evidence type="ECO:0000313" key="2">
    <source>
        <dbReference type="EMBL" id="VIO53174.1"/>
    </source>
</evidence>
<reference evidence="1" key="2">
    <citation type="submission" date="2021-03" db="EMBL/GenBank/DDBJ databases">
        <authorList>
            <person name="Alouane T."/>
            <person name="Langin T."/>
            <person name="Bonhomme L."/>
        </authorList>
    </citation>
    <scope>NUCLEOTIDE SEQUENCE</scope>
    <source>
        <strain evidence="1">MDC_Fg202</strain>
    </source>
</reference>
<sequence length="173" mass="19061">MNDADDVQDPPFDMTIAADLVNASRRFRVLLEASCCICLTSVLDSTAPFQDILISNTLLNSRDEHIYNSTRSASLGCSGPRFPPLNPPAADKPTRSVPYLLHTIPYLADAVARVKNTSQWKDQVQLGWELQGSDADRGPSVTVPNRLSQCLRPLTLLWKILACPSILKFFSAC</sequence>